<organism evidence="10 11">
    <name type="scientific">Desulfonatronospira thiodismutans ASO3-1</name>
    <dbReference type="NCBI Taxonomy" id="555779"/>
    <lineage>
        <taxon>Bacteria</taxon>
        <taxon>Pseudomonadati</taxon>
        <taxon>Thermodesulfobacteriota</taxon>
        <taxon>Desulfovibrionia</taxon>
        <taxon>Desulfovibrionales</taxon>
        <taxon>Desulfonatronovibrionaceae</taxon>
        <taxon>Desulfonatronospira</taxon>
    </lineage>
</organism>
<dbReference type="InterPro" id="IPR013355">
    <property type="entry name" value="Pilus_4_PilQ"/>
</dbReference>
<dbReference type="InterPro" id="IPR005644">
    <property type="entry name" value="NolW-like"/>
</dbReference>
<evidence type="ECO:0000256" key="7">
    <source>
        <dbReference type="RuleBase" id="RU004004"/>
    </source>
</evidence>
<dbReference type="eggNOG" id="COG4796">
    <property type="taxonomic scope" value="Bacteria"/>
</dbReference>
<keyword evidence="3 8" id="KW-0732">Signal</keyword>
<dbReference type="InterPro" id="IPR001775">
    <property type="entry name" value="GspD/PilQ"/>
</dbReference>
<keyword evidence="11" id="KW-1185">Reference proteome</keyword>
<name>D6SQ95_9BACT</name>
<evidence type="ECO:0000313" key="11">
    <source>
        <dbReference type="Proteomes" id="UP000005496"/>
    </source>
</evidence>
<evidence type="ECO:0000256" key="4">
    <source>
        <dbReference type="ARBA" id="ARBA00023136"/>
    </source>
</evidence>
<dbReference type="EMBL" id="ACJN02000002">
    <property type="protein sequence ID" value="EFI34921.1"/>
    <property type="molecule type" value="Genomic_DNA"/>
</dbReference>
<dbReference type="InterPro" id="IPR011662">
    <property type="entry name" value="Secretin/TonB_short_N"/>
</dbReference>
<dbReference type="AlphaFoldDB" id="D6SQ95"/>
<dbReference type="SMART" id="SM00965">
    <property type="entry name" value="STN"/>
    <property type="match status" value="1"/>
</dbReference>
<dbReference type="Pfam" id="PF00263">
    <property type="entry name" value="Secretin"/>
    <property type="match status" value="1"/>
</dbReference>
<evidence type="ECO:0000256" key="6">
    <source>
        <dbReference type="RuleBase" id="RU004003"/>
    </source>
</evidence>
<dbReference type="GO" id="GO:0009306">
    <property type="term" value="P:protein secretion"/>
    <property type="evidence" value="ECO:0007669"/>
    <property type="project" value="InterPro"/>
</dbReference>
<evidence type="ECO:0000256" key="5">
    <source>
        <dbReference type="ARBA" id="ARBA00023237"/>
    </source>
</evidence>
<feature type="chain" id="PRO_5003088023" evidence="8">
    <location>
        <begin position="30"/>
        <end position="569"/>
    </location>
</feature>
<dbReference type="Gene3D" id="3.30.1370.120">
    <property type="match status" value="1"/>
</dbReference>
<dbReference type="Pfam" id="PF03958">
    <property type="entry name" value="Secretin_N"/>
    <property type="match status" value="1"/>
</dbReference>
<evidence type="ECO:0000256" key="8">
    <source>
        <dbReference type="SAM" id="SignalP"/>
    </source>
</evidence>
<evidence type="ECO:0000256" key="1">
    <source>
        <dbReference type="ARBA" id="ARBA00004370"/>
    </source>
</evidence>
<accession>D6SQ95</accession>
<comment type="subcellular location">
    <subcellularLocation>
        <location evidence="7">Cell outer membrane</location>
    </subcellularLocation>
    <subcellularLocation>
        <location evidence="1">Membrane</location>
    </subcellularLocation>
</comment>
<gene>
    <name evidence="10" type="ORF">Dthio_PD2312</name>
</gene>
<dbReference type="Proteomes" id="UP000005496">
    <property type="component" value="Unassembled WGS sequence"/>
</dbReference>
<comment type="caution">
    <text evidence="10">The sequence shown here is derived from an EMBL/GenBank/DDBJ whole genome shotgun (WGS) entry which is preliminary data.</text>
</comment>
<evidence type="ECO:0000256" key="2">
    <source>
        <dbReference type="ARBA" id="ARBA00022448"/>
    </source>
</evidence>
<dbReference type="Pfam" id="PF07660">
    <property type="entry name" value="STN"/>
    <property type="match status" value="1"/>
</dbReference>
<reference evidence="10" key="1">
    <citation type="submission" date="2010-05" db="EMBL/GenBank/DDBJ databases">
        <title>The draft genome of Desulfonatronospira thiodismutans ASO3-1.</title>
        <authorList>
            <consortium name="US DOE Joint Genome Institute (JGI-PGF)"/>
            <person name="Lucas S."/>
            <person name="Copeland A."/>
            <person name="Lapidus A."/>
            <person name="Cheng J.-F."/>
            <person name="Bruce D."/>
            <person name="Goodwin L."/>
            <person name="Pitluck S."/>
            <person name="Chertkov O."/>
            <person name="Brettin T."/>
            <person name="Detter J.C."/>
            <person name="Han C."/>
            <person name="Land M.L."/>
            <person name="Hauser L."/>
            <person name="Kyrpides N."/>
            <person name="Mikhailova N."/>
            <person name="Muyzer G."/>
            <person name="Woyke T."/>
        </authorList>
    </citation>
    <scope>NUCLEOTIDE SEQUENCE [LARGE SCALE GENOMIC DNA]</scope>
    <source>
        <strain evidence="10">ASO3-1</strain>
    </source>
</reference>
<dbReference type="PANTHER" id="PTHR30604">
    <property type="entry name" value="PROTEIN TRANSPORT PROTEIN HOFQ"/>
    <property type="match status" value="1"/>
</dbReference>
<keyword evidence="5" id="KW-0998">Cell outer membrane</keyword>
<dbReference type="OrthoDB" id="9775455at2"/>
<dbReference type="InterPro" id="IPR051808">
    <property type="entry name" value="Type_IV_pilus_biogenesis"/>
</dbReference>
<dbReference type="PRINTS" id="PR00811">
    <property type="entry name" value="BCTERIALGSPD"/>
</dbReference>
<proteinExistence type="inferred from homology"/>
<evidence type="ECO:0000313" key="10">
    <source>
        <dbReference type="EMBL" id="EFI34921.1"/>
    </source>
</evidence>
<protein>
    <submittedName>
        <fullName evidence="10">Type IV pilus secretin PilQ</fullName>
    </submittedName>
</protein>
<dbReference type="InterPro" id="IPR038591">
    <property type="entry name" value="NolW-like_sf"/>
</dbReference>
<dbReference type="GO" id="GO:0009279">
    <property type="term" value="C:cell outer membrane"/>
    <property type="evidence" value="ECO:0007669"/>
    <property type="project" value="UniProtKB-SubCell"/>
</dbReference>
<dbReference type="Gene3D" id="3.30.1370.130">
    <property type="match status" value="1"/>
</dbReference>
<dbReference type="PANTHER" id="PTHR30604:SF1">
    <property type="entry name" value="DNA UTILIZATION PROTEIN HOFQ"/>
    <property type="match status" value="1"/>
</dbReference>
<feature type="signal peptide" evidence="8">
    <location>
        <begin position="1"/>
        <end position="29"/>
    </location>
</feature>
<dbReference type="NCBIfam" id="TIGR02515">
    <property type="entry name" value="IV_pilus_PilQ"/>
    <property type="match status" value="1"/>
</dbReference>
<evidence type="ECO:0000259" key="9">
    <source>
        <dbReference type="SMART" id="SM00965"/>
    </source>
</evidence>
<keyword evidence="4" id="KW-0472">Membrane</keyword>
<dbReference type="InterPro" id="IPR004846">
    <property type="entry name" value="T2SS/T3SS_dom"/>
</dbReference>
<evidence type="ECO:0000256" key="3">
    <source>
        <dbReference type="ARBA" id="ARBA00022729"/>
    </source>
</evidence>
<comment type="similarity">
    <text evidence="6">Belongs to the bacterial secretin family.</text>
</comment>
<dbReference type="RefSeq" id="WP_008870235.1">
    <property type="nucleotide sequence ID" value="NZ_ACJN02000002.1"/>
</dbReference>
<feature type="domain" description="Secretin/TonB short N-terminal" evidence="9">
    <location>
        <begin position="206"/>
        <end position="254"/>
    </location>
</feature>
<sequence length="569" mass="64037">MLKKNLMLLSALLMLTAGFALLISQSALAETPPEDLNAQNTIQEIDFWVDQDKTLHVQLLGQGPFSHTVTDREQDRMHILLPESRAAEKLVRLYRLNEMDTSLKSLLLRNTDEGALLTWVWSSEPDFSVQEAEDELLFQIAPGSDAPGAAPAGAGLATLEQEAGELMQDSLFPGMREEYTGEPVSIDLQNAEVEHVLRLITHHTEYNLILDEEVQGKISLRLREVPWDQALDLVLAQKDLGMVRKGNIIRVTTADRLEAEEERRRRSRQAELEDQESLRKLEPLQQRFIQINYARADELQPRIEDFLSERGRVTQDARTNTLIVRDTPSQLEEITQLIDNLDRPERQVLIEARVVYATESFRRELGVDWGFAYQSPGLDSNIISPDTFNFPSDLEGLLGVGYMGHEGQSFSVLEARLRLGESQGKSNTISAPQIMTLNNQEAKIEQGTDVAVDVIDADLRTRREYVPATLELIVTPQITPDNNLILNLEVSDNAPGEGGNIEVKKAETTLFAEDGETIVIGGIKKLSESQRETGIPPLSRLPILGWLFKHELVEENMDELLIFIRPKIQ</sequence>
<keyword evidence="2 7" id="KW-0813">Transport</keyword>